<dbReference type="OrthoDB" id="4536199at2"/>
<evidence type="ECO:0000313" key="3">
    <source>
        <dbReference type="Proteomes" id="UP000305778"/>
    </source>
</evidence>
<name>A0A4U0RV18_9ACTN</name>
<dbReference type="Proteomes" id="UP000305778">
    <property type="component" value="Unassembled WGS sequence"/>
</dbReference>
<dbReference type="SUPFAM" id="SSF55729">
    <property type="entry name" value="Acyl-CoA N-acyltransferases (Nat)"/>
    <property type="match status" value="1"/>
</dbReference>
<accession>A0A4U0RV18</accession>
<reference evidence="2 3" key="1">
    <citation type="submission" date="2019-04" db="EMBL/GenBank/DDBJ databases">
        <title>Streptomyces oryziradicis sp. nov., a novel actinomycete isolated from rhizosphere soil of rice (Oryza sativa L.).</title>
        <authorList>
            <person name="Li C."/>
        </authorList>
    </citation>
    <scope>NUCLEOTIDE SEQUENCE [LARGE SCALE GENOMIC DNA]</scope>
    <source>
        <strain evidence="2 3">NEAU-C40</strain>
    </source>
</reference>
<protein>
    <submittedName>
        <fullName evidence="2">Uncharacterized protein</fullName>
    </submittedName>
</protein>
<dbReference type="EMBL" id="SUMC01000110">
    <property type="protein sequence ID" value="TJZ99342.1"/>
    <property type="molecule type" value="Genomic_DNA"/>
</dbReference>
<keyword evidence="3" id="KW-1185">Reference proteome</keyword>
<evidence type="ECO:0000256" key="1">
    <source>
        <dbReference type="SAM" id="MobiDB-lite"/>
    </source>
</evidence>
<organism evidence="2 3">
    <name type="scientific">Actinacidiphila oryziradicis</name>
    <dbReference type="NCBI Taxonomy" id="2571141"/>
    <lineage>
        <taxon>Bacteria</taxon>
        <taxon>Bacillati</taxon>
        <taxon>Actinomycetota</taxon>
        <taxon>Actinomycetes</taxon>
        <taxon>Kitasatosporales</taxon>
        <taxon>Streptomycetaceae</taxon>
        <taxon>Actinacidiphila</taxon>
    </lineage>
</organism>
<dbReference type="RefSeq" id="WP_136730017.1">
    <property type="nucleotide sequence ID" value="NZ_SUMC01000110.1"/>
</dbReference>
<sequence length="113" mass="12203">MFCTPCRFRDRCGRRPSASPSTISASRRRPSSSGSLLAYSRTSAATAWAAPVSSSPTCSYPDYASLLVRPDNTGGRGLYDRLGYTYAGPYRNEPGGPVYDLLLLQVDSEAVAR</sequence>
<comment type="caution">
    <text evidence="2">The sequence shown here is derived from an EMBL/GenBank/DDBJ whole genome shotgun (WGS) entry which is preliminary data.</text>
</comment>
<evidence type="ECO:0000313" key="2">
    <source>
        <dbReference type="EMBL" id="TJZ99342.1"/>
    </source>
</evidence>
<feature type="region of interest" description="Disordered" evidence="1">
    <location>
        <begin position="11"/>
        <end position="34"/>
    </location>
</feature>
<gene>
    <name evidence="2" type="ORF">FCI23_46150</name>
</gene>
<dbReference type="InterPro" id="IPR016181">
    <property type="entry name" value="Acyl_CoA_acyltransferase"/>
</dbReference>
<proteinExistence type="predicted"/>
<dbReference type="AlphaFoldDB" id="A0A4U0RV18"/>
<feature type="compositionally biased region" description="Low complexity" evidence="1">
    <location>
        <begin position="15"/>
        <end position="34"/>
    </location>
</feature>